<dbReference type="EMBL" id="LSDA01000108">
    <property type="protein sequence ID" value="KXB55780.1"/>
    <property type="molecule type" value="Genomic_DNA"/>
</dbReference>
<dbReference type="PATRIC" id="fig|467210.3.peg.1980"/>
<evidence type="ECO:0000313" key="1">
    <source>
        <dbReference type="EMBL" id="KXB55780.1"/>
    </source>
</evidence>
<dbReference type="Proteomes" id="UP000070394">
    <property type="component" value="Unassembled WGS sequence"/>
</dbReference>
<keyword evidence="2" id="KW-1185">Reference proteome</keyword>
<comment type="caution">
    <text evidence="1">The sequence shown here is derived from an EMBL/GenBank/DDBJ whole genome shotgun (WGS) entry which is preliminary data.</text>
</comment>
<protein>
    <submittedName>
        <fullName evidence="1">Uncharacterized protein</fullName>
    </submittedName>
</protein>
<gene>
    <name evidence="1" type="ORF">HMPREF1866_02002</name>
</gene>
<dbReference type="OrthoDB" id="1768345at2"/>
<name>A0A133ZK41_9FIRM</name>
<accession>A0A133ZK41</accession>
<reference evidence="2" key="1">
    <citation type="submission" date="2016-01" db="EMBL/GenBank/DDBJ databases">
        <authorList>
            <person name="Mitreva M."/>
            <person name="Pepin K.H."/>
            <person name="Mihindukulasuriya K.A."/>
            <person name="Fulton R."/>
            <person name="Fronick C."/>
            <person name="O'Laughlin M."/>
            <person name="Miner T."/>
            <person name="Herter B."/>
            <person name="Rosa B.A."/>
            <person name="Cordes M."/>
            <person name="Tomlinson C."/>
            <person name="Wollam A."/>
            <person name="Palsikar V.B."/>
            <person name="Mardis E.R."/>
            <person name="Wilson R.K."/>
        </authorList>
    </citation>
    <scope>NUCLEOTIDE SEQUENCE [LARGE SCALE GENOMIC DNA]</scope>
    <source>
        <strain evidence="2">DNF00896</strain>
    </source>
</reference>
<dbReference type="RefSeq" id="WP_060931661.1">
    <property type="nucleotide sequence ID" value="NZ_KQ959838.1"/>
</dbReference>
<organism evidence="1 2">
    <name type="scientific">Lachnoanaerobaculum saburreum</name>
    <dbReference type="NCBI Taxonomy" id="467210"/>
    <lineage>
        <taxon>Bacteria</taxon>
        <taxon>Bacillati</taxon>
        <taxon>Bacillota</taxon>
        <taxon>Clostridia</taxon>
        <taxon>Lachnospirales</taxon>
        <taxon>Lachnospiraceae</taxon>
        <taxon>Lachnoanaerobaculum</taxon>
    </lineage>
</organism>
<proteinExistence type="predicted"/>
<dbReference type="STRING" id="467210.HMPREF1866_02002"/>
<evidence type="ECO:0000313" key="2">
    <source>
        <dbReference type="Proteomes" id="UP000070394"/>
    </source>
</evidence>
<dbReference type="AlphaFoldDB" id="A0A133ZK41"/>
<sequence>MLKKGDLLNIGYYDYGQYFTGSLDGLRFRLGRDPLEKVNFTPKDKRGEAKLKLTVWPEPFSFDHTEDDKKKDHYFEYSNEGIENIIAFLNNVAEIVKSGKEKAWEQ</sequence>